<organism evidence="4 5">
    <name type="scientific">Saccharopolyspora griseoalba</name>
    <dbReference type="NCBI Taxonomy" id="1431848"/>
    <lineage>
        <taxon>Bacteria</taxon>
        <taxon>Bacillati</taxon>
        <taxon>Actinomycetota</taxon>
        <taxon>Actinomycetes</taxon>
        <taxon>Pseudonocardiales</taxon>
        <taxon>Pseudonocardiaceae</taxon>
        <taxon>Saccharopolyspora</taxon>
    </lineage>
</organism>
<gene>
    <name evidence="4" type="ORF">ACFQRI_07235</name>
</gene>
<keyword evidence="5" id="KW-1185">Reference proteome</keyword>
<dbReference type="RefSeq" id="WP_380665823.1">
    <property type="nucleotide sequence ID" value="NZ_JBHTCJ010000003.1"/>
</dbReference>
<name>A0ABW2LFC8_9PSEU</name>
<keyword evidence="2" id="KW-0812">Transmembrane</keyword>
<accession>A0ABW2LFC8</accession>
<comment type="caution">
    <text evidence="4">The sequence shown here is derived from an EMBL/GenBank/DDBJ whole genome shotgun (WGS) entry which is preliminary data.</text>
</comment>
<feature type="region of interest" description="Disordered" evidence="1">
    <location>
        <begin position="37"/>
        <end position="106"/>
    </location>
</feature>
<evidence type="ECO:0000313" key="4">
    <source>
        <dbReference type="EMBL" id="MFC7341202.1"/>
    </source>
</evidence>
<dbReference type="Proteomes" id="UP001596504">
    <property type="component" value="Unassembled WGS sequence"/>
</dbReference>
<feature type="domain" description="LytR/CpsA/Psr regulator C-terminal" evidence="3">
    <location>
        <begin position="108"/>
        <end position="197"/>
    </location>
</feature>
<reference evidence="5" key="1">
    <citation type="journal article" date="2019" name="Int. J. Syst. Evol. Microbiol.">
        <title>The Global Catalogue of Microorganisms (GCM) 10K type strain sequencing project: providing services to taxonomists for standard genome sequencing and annotation.</title>
        <authorList>
            <consortium name="The Broad Institute Genomics Platform"/>
            <consortium name="The Broad Institute Genome Sequencing Center for Infectious Disease"/>
            <person name="Wu L."/>
            <person name="Ma J."/>
        </authorList>
    </citation>
    <scope>NUCLEOTIDE SEQUENCE [LARGE SCALE GENOMIC DNA]</scope>
    <source>
        <strain evidence="5">WLHS5</strain>
    </source>
</reference>
<evidence type="ECO:0000259" key="3">
    <source>
        <dbReference type="Pfam" id="PF13399"/>
    </source>
</evidence>
<feature type="transmembrane region" description="Helical" evidence="2">
    <location>
        <begin position="15"/>
        <end position="36"/>
    </location>
</feature>
<keyword evidence="2" id="KW-1133">Transmembrane helix</keyword>
<evidence type="ECO:0000256" key="2">
    <source>
        <dbReference type="SAM" id="Phobius"/>
    </source>
</evidence>
<dbReference type="InterPro" id="IPR027381">
    <property type="entry name" value="LytR/CpsA/Psr_C"/>
</dbReference>
<feature type="compositionally biased region" description="Low complexity" evidence="1">
    <location>
        <begin position="81"/>
        <end position="99"/>
    </location>
</feature>
<proteinExistence type="predicted"/>
<feature type="compositionally biased region" description="Pro residues" evidence="1">
    <location>
        <begin position="68"/>
        <end position="80"/>
    </location>
</feature>
<protein>
    <submittedName>
        <fullName evidence="4">LytR C-terminal domain-containing protein</fullName>
    </submittedName>
</protein>
<dbReference type="Pfam" id="PF13399">
    <property type="entry name" value="LytR_C"/>
    <property type="match status" value="1"/>
</dbReference>
<dbReference type="Gene3D" id="3.30.70.2390">
    <property type="match status" value="1"/>
</dbReference>
<dbReference type="EMBL" id="JBHTCJ010000003">
    <property type="protein sequence ID" value="MFC7341202.1"/>
    <property type="molecule type" value="Genomic_DNA"/>
</dbReference>
<evidence type="ECO:0000256" key="1">
    <source>
        <dbReference type="SAM" id="MobiDB-lite"/>
    </source>
</evidence>
<sequence length="204" mass="21468">MSVGEPSGGPSRAKLLGFGLIGVGVVAAGFGTVTLLSEDESPSAAAPPKTSQVQPPPAQTPPETSVLAPPPPPEVTPPPRTSSAEPPTTSQRPPTTSEQAPDRPDQKIVVRVFNNSTISGLAHRAAEDFKRSGYEVPEVGNYARTTVPTTTFYYRPGTSEEKLAEEVAAYFGAEAKPRFPEIERSGDGIIAIITNDYQGPSKVK</sequence>
<evidence type="ECO:0000313" key="5">
    <source>
        <dbReference type="Proteomes" id="UP001596504"/>
    </source>
</evidence>
<keyword evidence="2" id="KW-0472">Membrane</keyword>